<dbReference type="Gene3D" id="3.90.1300.10">
    <property type="entry name" value="Amidase signature (AS) domain"/>
    <property type="match status" value="1"/>
</dbReference>
<dbReference type="SUPFAM" id="SSF75304">
    <property type="entry name" value="Amidase signature (AS) enzymes"/>
    <property type="match status" value="1"/>
</dbReference>
<feature type="domain" description="Amidase" evidence="1">
    <location>
        <begin position="26"/>
        <end position="447"/>
    </location>
</feature>
<dbReference type="InterPro" id="IPR020556">
    <property type="entry name" value="Amidase_CS"/>
</dbReference>
<reference evidence="2 3" key="1">
    <citation type="journal article" date="2019" name="Nat. Microbiol.">
        <title>Mediterranean grassland soil C-N compound turnover is dependent on rainfall and depth, and is mediated by genomically divergent microorganisms.</title>
        <authorList>
            <person name="Diamond S."/>
            <person name="Andeer P.F."/>
            <person name="Li Z."/>
            <person name="Crits-Christoph A."/>
            <person name="Burstein D."/>
            <person name="Anantharaman K."/>
            <person name="Lane K.R."/>
            <person name="Thomas B.C."/>
            <person name="Pan C."/>
            <person name="Northen T.R."/>
            <person name="Banfield J.F."/>
        </authorList>
    </citation>
    <scope>NUCLEOTIDE SEQUENCE [LARGE SCALE GENOMIC DNA]</scope>
    <source>
        <strain evidence="2">NP_7</strain>
    </source>
</reference>
<dbReference type="AlphaFoldDB" id="A0A537J4T7"/>
<dbReference type="EMBL" id="VBAO01000366">
    <property type="protein sequence ID" value="TMI78527.1"/>
    <property type="molecule type" value="Genomic_DNA"/>
</dbReference>
<protein>
    <submittedName>
        <fullName evidence="2">Amidase</fullName>
    </submittedName>
</protein>
<evidence type="ECO:0000259" key="1">
    <source>
        <dbReference type="Pfam" id="PF01425"/>
    </source>
</evidence>
<dbReference type="InterPro" id="IPR036928">
    <property type="entry name" value="AS_sf"/>
</dbReference>
<evidence type="ECO:0000313" key="2">
    <source>
        <dbReference type="EMBL" id="TMI78527.1"/>
    </source>
</evidence>
<comment type="caution">
    <text evidence="2">The sequence shown here is derived from an EMBL/GenBank/DDBJ whole genome shotgun (WGS) entry which is preliminary data.</text>
</comment>
<feature type="non-terminal residue" evidence="2">
    <location>
        <position position="447"/>
    </location>
</feature>
<dbReference type="Proteomes" id="UP000320048">
    <property type="component" value="Unassembled WGS sequence"/>
</dbReference>
<evidence type="ECO:0000313" key="3">
    <source>
        <dbReference type="Proteomes" id="UP000320048"/>
    </source>
</evidence>
<dbReference type="Pfam" id="PF01425">
    <property type="entry name" value="Amidase"/>
    <property type="match status" value="1"/>
</dbReference>
<accession>A0A537J4T7</accession>
<proteinExistence type="predicted"/>
<dbReference type="GO" id="GO:0003824">
    <property type="term" value="F:catalytic activity"/>
    <property type="evidence" value="ECO:0007669"/>
    <property type="project" value="InterPro"/>
</dbReference>
<dbReference type="PANTHER" id="PTHR11895:SF176">
    <property type="entry name" value="AMIDASE AMID-RELATED"/>
    <property type="match status" value="1"/>
</dbReference>
<dbReference type="PANTHER" id="PTHR11895">
    <property type="entry name" value="TRANSAMIDASE"/>
    <property type="match status" value="1"/>
</dbReference>
<dbReference type="PROSITE" id="PS00571">
    <property type="entry name" value="AMIDASES"/>
    <property type="match status" value="1"/>
</dbReference>
<dbReference type="InterPro" id="IPR000120">
    <property type="entry name" value="Amidase"/>
</dbReference>
<dbReference type="InterPro" id="IPR023631">
    <property type="entry name" value="Amidase_dom"/>
</dbReference>
<sequence>MSDLTYVPLTDLSRRIRTRALSPVTLIEACLDRIERCRALNAFITVTAEVARAQAGEAEREIAAGRYRGPLHGIPVSLKDLIDTKGIRSTCGSRILADRVPSEDAAVAARLHAAGAVLLGKTNLHEFAFGVTTDNPHFGPTRNPWRLDRIPGGSSGGSGAAVAAGCGPASIGTDTGGSIRIPAALCGVVGLKPTYGRVSRRGVFPLSWTLDHIGPLTRTVEDAALVLQAIAGPDPKDPSTLGQGVPDFAAGLRKSLAGVRIGVPADEYHSEMAADVRAQFRAALEVLAGVGLELEDVEFPRAGEARTAAATVLFAEAASVHERWLSDRAGEYGADTLALLRQGTFLTATQYLRAQRVRALIASEVGALMERVAAFVLPTIPIVAPAIGQSTVTLGGRSTEARGVITRFVRLINFVGLPAISVPCGFGADGLPVGLQIVGRSNEEATV</sequence>
<name>A0A537J4T7_9BACT</name>
<gene>
    <name evidence="2" type="ORF">E6H04_12290</name>
</gene>
<organism evidence="2 3">
    <name type="scientific">Candidatus Segetimicrobium genomatis</name>
    <dbReference type="NCBI Taxonomy" id="2569760"/>
    <lineage>
        <taxon>Bacteria</taxon>
        <taxon>Bacillati</taxon>
        <taxon>Candidatus Sysuimicrobiota</taxon>
        <taxon>Candidatus Sysuimicrobiia</taxon>
        <taxon>Candidatus Sysuimicrobiales</taxon>
        <taxon>Candidatus Segetimicrobiaceae</taxon>
        <taxon>Candidatus Segetimicrobium</taxon>
    </lineage>
</organism>